<dbReference type="EMBL" id="MN739521">
    <property type="protein sequence ID" value="QHT10503.1"/>
    <property type="molecule type" value="Genomic_DNA"/>
</dbReference>
<evidence type="ECO:0000313" key="1">
    <source>
        <dbReference type="EMBL" id="QHT10503.1"/>
    </source>
</evidence>
<name>A0A6C0D222_9ZZZZ</name>
<organism evidence="1">
    <name type="scientific">viral metagenome</name>
    <dbReference type="NCBI Taxonomy" id="1070528"/>
    <lineage>
        <taxon>unclassified sequences</taxon>
        <taxon>metagenomes</taxon>
        <taxon>organismal metagenomes</taxon>
    </lineage>
</organism>
<reference evidence="1" key="1">
    <citation type="journal article" date="2020" name="Nature">
        <title>Giant virus diversity and host interactions through global metagenomics.</title>
        <authorList>
            <person name="Schulz F."/>
            <person name="Roux S."/>
            <person name="Paez-Espino D."/>
            <person name="Jungbluth S."/>
            <person name="Walsh D.A."/>
            <person name="Denef V.J."/>
            <person name="McMahon K.D."/>
            <person name="Konstantinidis K.T."/>
            <person name="Eloe-Fadrosh E.A."/>
            <person name="Kyrpides N.C."/>
            <person name="Woyke T."/>
        </authorList>
    </citation>
    <scope>NUCLEOTIDE SEQUENCE</scope>
    <source>
        <strain evidence="1">GVMAG-M-3300023174-107</strain>
    </source>
</reference>
<accession>A0A6C0D222</accession>
<sequence length="104" mass="13087">MPRPIKWWNLDIGKEYIIQRNDEPYKYKYKMIFLSLEQPRHHDFGESDSLWFIDKKFYIEFNRDDTFYDVEEIREKAQKAKQQMEYRALNKILKQIVNEEFQWL</sequence>
<dbReference type="AlphaFoldDB" id="A0A6C0D222"/>
<proteinExistence type="predicted"/>
<protein>
    <submittedName>
        <fullName evidence="1">Uncharacterized protein</fullName>
    </submittedName>
</protein>